<accession>A0A1C3P412</accession>
<organism evidence="1 2">
    <name type="scientific">Candidatus Protofrankia californiensis</name>
    <dbReference type="NCBI Taxonomy" id="1839754"/>
    <lineage>
        <taxon>Bacteria</taxon>
        <taxon>Bacillati</taxon>
        <taxon>Actinomycetota</taxon>
        <taxon>Actinomycetes</taxon>
        <taxon>Frankiales</taxon>
        <taxon>Frankiaceae</taxon>
        <taxon>Protofrankia</taxon>
    </lineage>
</organism>
<name>A0A1C3P412_9ACTN</name>
<evidence type="ECO:0000313" key="1">
    <source>
        <dbReference type="EMBL" id="SBW24500.1"/>
    </source>
</evidence>
<keyword evidence="2" id="KW-1185">Reference proteome</keyword>
<reference evidence="2" key="1">
    <citation type="submission" date="2016-02" db="EMBL/GenBank/DDBJ databases">
        <authorList>
            <person name="Wibberg D."/>
        </authorList>
    </citation>
    <scope>NUCLEOTIDE SEQUENCE [LARGE SCALE GENOMIC DNA]</scope>
</reference>
<proteinExistence type="predicted"/>
<evidence type="ECO:0000313" key="2">
    <source>
        <dbReference type="Proteomes" id="UP000199013"/>
    </source>
</evidence>
<gene>
    <name evidence="1" type="ORF">FDG2_4182</name>
</gene>
<dbReference type="Proteomes" id="UP000199013">
    <property type="component" value="Unassembled WGS sequence"/>
</dbReference>
<dbReference type="EMBL" id="FLUV01001755">
    <property type="protein sequence ID" value="SBW24500.1"/>
    <property type="molecule type" value="Genomic_DNA"/>
</dbReference>
<protein>
    <submittedName>
        <fullName evidence="1">Uncharacterized protein</fullName>
    </submittedName>
</protein>
<sequence>MSGMDGGRAAAEIPKRATFCRPSRIGVWRPEERYSEVPSKIGQQYLDLRRHVIQEI</sequence>
<dbReference type="AlphaFoldDB" id="A0A1C3P412"/>